<dbReference type="Proteomes" id="UP000812277">
    <property type="component" value="Unassembled WGS sequence"/>
</dbReference>
<dbReference type="EMBL" id="JAHZIJ010000021">
    <property type="protein sequence ID" value="MBW7477232.1"/>
    <property type="molecule type" value="Genomic_DNA"/>
</dbReference>
<protein>
    <submittedName>
        <fullName evidence="1">Uncharacterized protein</fullName>
    </submittedName>
</protein>
<keyword evidence="2" id="KW-1185">Reference proteome</keyword>
<comment type="caution">
    <text evidence="1">The sequence shown here is derived from an EMBL/GenBank/DDBJ whole genome shotgun (WGS) entry which is preliminary data.</text>
</comment>
<gene>
    <name evidence="1" type="ORF">K0T92_21170</name>
</gene>
<feature type="non-terminal residue" evidence="1">
    <location>
        <position position="61"/>
    </location>
</feature>
<reference evidence="1 2" key="1">
    <citation type="submission" date="2021-07" db="EMBL/GenBank/DDBJ databases">
        <title>Paenibacillus radiodurans sp. nov., isolated from the southeastern edge of Tengger Desert.</title>
        <authorList>
            <person name="Zhang G."/>
        </authorList>
    </citation>
    <scope>NUCLEOTIDE SEQUENCE [LARGE SCALE GENOMIC DNA]</scope>
    <source>
        <strain evidence="1 2">DT7-4</strain>
    </source>
</reference>
<evidence type="ECO:0000313" key="2">
    <source>
        <dbReference type="Proteomes" id="UP000812277"/>
    </source>
</evidence>
<accession>A0ABS7DBA5</accession>
<evidence type="ECO:0000313" key="1">
    <source>
        <dbReference type="EMBL" id="MBW7477232.1"/>
    </source>
</evidence>
<name>A0ABS7DBA5_9BACL</name>
<dbReference type="RefSeq" id="WP_219874478.1">
    <property type="nucleotide sequence ID" value="NZ_JAHZIJ010000021.1"/>
</dbReference>
<sequence length="61" mass="6793">MRQIWRNTCTLAGISSSTAEILQRVSLPIESGNSLYTDSRRSSGPRLFMNKSGVSERALYV</sequence>
<proteinExistence type="predicted"/>
<organism evidence="1 2">
    <name type="scientific">Paenibacillus oenotherae</name>
    <dbReference type="NCBI Taxonomy" id="1435645"/>
    <lineage>
        <taxon>Bacteria</taxon>
        <taxon>Bacillati</taxon>
        <taxon>Bacillota</taxon>
        <taxon>Bacilli</taxon>
        <taxon>Bacillales</taxon>
        <taxon>Paenibacillaceae</taxon>
        <taxon>Paenibacillus</taxon>
    </lineage>
</organism>